<organism evidence="1">
    <name type="scientific">Sesamum radiatum</name>
    <name type="common">Black benniseed</name>
    <dbReference type="NCBI Taxonomy" id="300843"/>
    <lineage>
        <taxon>Eukaryota</taxon>
        <taxon>Viridiplantae</taxon>
        <taxon>Streptophyta</taxon>
        <taxon>Embryophyta</taxon>
        <taxon>Tracheophyta</taxon>
        <taxon>Spermatophyta</taxon>
        <taxon>Magnoliopsida</taxon>
        <taxon>eudicotyledons</taxon>
        <taxon>Gunneridae</taxon>
        <taxon>Pentapetalae</taxon>
        <taxon>asterids</taxon>
        <taxon>lamiids</taxon>
        <taxon>Lamiales</taxon>
        <taxon>Pedaliaceae</taxon>
        <taxon>Sesamum</taxon>
    </lineage>
</organism>
<name>A0AAW2RFH0_SESRA</name>
<proteinExistence type="predicted"/>
<reference evidence="1" key="1">
    <citation type="submission" date="2020-06" db="EMBL/GenBank/DDBJ databases">
        <authorList>
            <person name="Li T."/>
            <person name="Hu X."/>
            <person name="Zhang T."/>
            <person name="Song X."/>
            <person name="Zhang H."/>
            <person name="Dai N."/>
            <person name="Sheng W."/>
            <person name="Hou X."/>
            <person name="Wei L."/>
        </authorList>
    </citation>
    <scope>NUCLEOTIDE SEQUENCE</scope>
    <source>
        <strain evidence="1">G02</strain>
        <tissue evidence="1">Leaf</tissue>
    </source>
</reference>
<accession>A0AAW2RFH0</accession>
<dbReference type="PANTHER" id="PTHR33710:SF62">
    <property type="entry name" value="DUF4283 DOMAIN PROTEIN"/>
    <property type="match status" value="1"/>
</dbReference>
<evidence type="ECO:0000313" key="1">
    <source>
        <dbReference type="EMBL" id="KAL0378670.1"/>
    </source>
</evidence>
<dbReference type="PANTHER" id="PTHR33710">
    <property type="entry name" value="BNAC02G09200D PROTEIN"/>
    <property type="match status" value="1"/>
</dbReference>
<dbReference type="EMBL" id="JACGWJ010000013">
    <property type="protein sequence ID" value="KAL0378670.1"/>
    <property type="molecule type" value="Genomic_DNA"/>
</dbReference>
<reference evidence="1" key="2">
    <citation type="journal article" date="2024" name="Plant">
        <title>Genomic evolution and insights into agronomic trait innovations of Sesamum species.</title>
        <authorList>
            <person name="Miao H."/>
            <person name="Wang L."/>
            <person name="Qu L."/>
            <person name="Liu H."/>
            <person name="Sun Y."/>
            <person name="Le M."/>
            <person name="Wang Q."/>
            <person name="Wei S."/>
            <person name="Zheng Y."/>
            <person name="Lin W."/>
            <person name="Duan Y."/>
            <person name="Cao H."/>
            <person name="Xiong S."/>
            <person name="Wang X."/>
            <person name="Wei L."/>
            <person name="Li C."/>
            <person name="Ma Q."/>
            <person name="Ju M."/>
            <person name="Zhao R."/>
            <person name="Li G."/>
            <person name="Mu C."/>
            <person name="Tian Q."/>
            <person name="Mei H."/>
            <person name="Zhang T."/>
            <person name="Gao T."/>
            <person name="Zhang H."/>
        </authorList>
    </citation>
    <scope>NUCLEOTIDE SEQUENCE</scope>
    <source>
        <strain evidence="1">G02</strain>
    </source>
</reference>
<protein>
    <recommendedName>
        <fullName evidence="2">Endonuclease/exonuclease/phosphatase</fullName>
    </recommendedName>
</protein>
<sequence>DLGFERDIFIWCNRRETPDTVRARLNRAWNNPRWADLFQRATITHETVACSDHLIIWIDLDGKPLWGSTSQKCHFRFEEAWTSAPDCADVVKQAWSLVKDPSSHKSLIEKIRATRLQLSQWNKDNYRNIIRKSKELNEKIGELQRGSITSSVKAEVEELRDSLKKMAAKEEIL</sequence>
<comment type="caution">
    <text evidence="1">The sequence shown here is derived from an EMBL/GenBank/DDBJ whole genome shotgun (WGS) entry which is preliminary data.</text>
</comment>
<feature type="non-terminal residue" evidence="1">
    <location>
        <position position="1"/>
    </location>
</feature>
<evidence type="ECO:0008006" key="2">
    <source>
        <dbReference type="Google" id="ProtNLM"/>
    </source>
</evidence>
<gene>
    <name evidence="1" type="ORF">Sradi_3172500</name>
</gene>
<dbReference type="AlphaFoldDB" id="A0AAW2RFH0"/>